<reference evidence="2" key="1">
    <citation type="submission" date="2013-09" db="EMBL/GenBank/DDBJ databases">
        <title>Corchorus olitorius genome sequencing.</title>
        <authorList>
            <person name="Alam M."/>
            <person name="Haque M.S."/>
            <person name="Islam M.S."/>
            <person name="Emdad E.M."/>
            <person name="Islam M.M."/>
            <person name="Ahmed B."/>
            <person name="Halim A."/>
            <person name="Hossen Q.M.M."/>
            <person name="Hossain M.Z."/>
            <person name="Ahmed R."/>
            <person name="Khan M.M."/>
            <person name="Islam R."/>
            <person name="Rashid M.M."/>
            <person name="Khan S.A."/>
            <person name="Rahman M.S."/>
            <person name="Alam M."/>
            <person name="Yahiya A.S."/>
            <person name="Khan M.S."/>
            <person name="Azam M.S."/>
            <person name="Haque T."/>
            <person name="Lashkar M.Z.H."/>
            <person name="Akhand A.I."/>
            <person name="Morshed G."/>
            <person name="Roy S."/>
            <person name="Uddin K.S."/>
            <person name="Rabeya T."/>
            <person name="Hossain A.S."/>
            <person name="Chowdhury A."/>
            <person name="Snigdha A.R."/>
            <person name="Mortoza M.S."/>
            <person name="Matin S.A."/>
            <person name="Hoque S.M.E."/>
            <person name="Islam M.K."/>
            <person name="Roy D.K."/>
            <person name="Haider R."/>
            <person name="Moosa M.M."/>
            <person name="Elias S.M."/>
            <person name="Hasan A.M."/>
            <person name="Jahan S."/>
            <person name="Shafiuddin M."/>
            <person name="Mahmood N."/>
            <person name="Shommy N.S."/>
        </authorList>
    </citation>
    <scope>NUCLEOTIDE SEQUENCE [LARGE SCALE GENOMIC DNA]</scope>
    <source>
        <strain evidence="2">cv. O-4</strain>
    </source>
</reference>
<name>A0A1R3IKU1_9ROSI</name>
<proteinExistence type="predicted"/>
<accession>A0A1R3IKU1</accession>
<sequence>MATYNKCFKIVCRRAFESEWNVAGLAAVSVPCRH</sequence>
<dbReference type="Proteomes" id="UP000187203">
    <property type="component" value="Unassembled WGS sequence"/>
</dbReference>
<evidence type="ECO:0000313" key="2">
    <source>
        <dbReference type="Proteomes" id="UP000187203"/>
    </source>
</evidence>
<keyword evidence="2" id="KW-1185">Reference proteome</keyword>
<gene>
    <name evidence="1" type="ORF">COLO4_22639</name>
</gene>
<protein>
    <submittedName>
        <fullName evidence="1">Uncharacterized protein</fullName>
    </submittedName>
</protein>
<comment type="caution">
    <text evidence="1">The sequence shown here is derived from an EMBL/GenBank/DDBJ whole genome shotgun (WGS) entry which is preliminary data.</text>
</comment>
<evidence type="ECO:0000313" key="1">
    <source>
        <dbReference type="EMBL" id="OMO83204.1"/>
    </source>
</evidence>
<dbReference type="AlphaFoldDB" id="A0A1R3IKU1"/>
<dbReference type="EMBL" id="AWUE01018015">
    <property type="protein sequence ID" value="OMO83204.1"/>
    <property type="molecule type" value="Genomic_DNA"/>
</dbReference>
<organism evidence="1 2">
    <name type="scientific">Corchorus olitorius</name>
    <dbReference type="NCBI Taxonomy" id="93759"/>
    <lineage>
        <taxon>Eukaryota</taxon>
        <taxon>Viridiplantae</taxon>
        <taxon>Streptophyta</taxon>
        <taxon>Embryophyta</taxon>
        <taxon>Tracheophyta</taxon>
        <taxon>Spermatophyta</taxon>
        <taxon>Magnoliopsida</taxon>
        <taxon>eudicotyledons</taxon>
        <taxon>Gunneridae</taxon>
        <taxon>Pentapetalae</taxon>
        <taxon>rosids</taxon>
        <taxon>malvids</taxon>
        <taxon>Malvales</taxon>
        <taxon>Malvaceae</taxon>
        <taxon>Grewioideae</taxon>
        <taxon>Apeibeae</taxon>
        <taxon>Corchorus</taxon>
    </lineage>
</organism>